<dbReference type="RefSeq" id="WP_101521127.1">
    <property type="nucleotide sequence ID" value="NZ_PKLZ01000007.1"/>
</dbReference>
<dbReference type="InterPro" id="IPR054613">
    <property type="entry name" value="Peptidase_S78_dom"/>
</dbReference>
<dbReference type="Proteomes" id="UP000234845">
    <property type="component" value="Unassembled WGS sequence"/>
</dbReference>
<dbReference type="NCBIfam" id="TIGR01543">
    <property type="entry name" value="proheadase_HK97"/>
    <property type="match status" value="1"/>
</dbReference>
<comment type="caution">
    <text evidence="5">The sequence shown here is derived from an EMBL/GenBank/DDBJ whole genome shotgun (WGS) entry which is preliminary data.</text>
</comment>
<dbReference type="AlphaFoldDB" id="A0A2N5Y2S1"/>
<evidence type="ECO:0000256" key="2">
    <source>
        <dbReference type="ARBA" id="ARBA00022670"/>
    </source>
</evidence>
<protein>
    <submittedName>
        <fullName evidence="5">HK97 family phage prohead protease</fullName>
    </submittedName>
</protein>
<dbReference type="GO" id="GO:0008233">
    <property type="term" value="F:peptidase activity"/>
    <property type="evidence" value="ECO:0007669"/>
    <property type="project" value="UniProtKB-KW"/>
</dbReference>
<proteinExistence type="predicted"/>
<sequence length="217" mass="22822">MRIITAQVQKFAAGEAGQFSGLAATYGGDPDRHGDTIAPGAFTASLARHDAEGTRPAMLWQHDHTAPVGAWLKFTDSAEGLAADGKLTLDVPVAKSAHALMKDQVLALSIGANIPAGGRQSGDTGDVLTEIDLIEVSLVAVPANTRARITSVKSFDPTNPREFERSVRDALGLSVRETKRLLAGGWTGLVREEQSDDSAELAAIAAKLTAINASLRR</sequence>
<evidence type="ECO:0000256" key="3">
    <source>
        <dbReference type="ARBA" id="ARBA00022801"/>
    </source>
</evidence>
<keyword evidence="6" id="KW-1185">Reference proteome</keyword>
<evidence type="ECO:0000256" key="1">
    <source>
        <dbReference type="ARBA" id="ARBA00022612"/>
    </source>
</evidence>
<keyword evidence="2 5" id="KW-0645">Protease</keyword>
<keyword evidence="3" id="KW-0378">Hydrolase</keyword>
<reference evidence="6" key="1">
    <citation type="submission" date="2017-11" db="EMBL/GenBank/DDBJ databases">
        <title>The draft genome sequence of Chromatocurvus sp. F02.</title>
        <authorList>
            <person name="Du Z.-J."/>
            <person name="Chang Y.-Q."/>
        </authorList>
    </citation>
    <scope>NUCLEOTIDE SEQUENCE [LARGE SCALE GENOMIC DNA]</scope>
    <source>
        <strain evidence="6">F02</strain>
    </source>
</reference>
<evidence type="ECO:0000313" key="6">
    <source>
        <dbReference type="Proteomes" id="UP000234845"/>
    </source>
</evidence>
<feature type="domain" description="Prohead serine protease" evidence="4">
    <location>
        <begin position="14"/>
        <end position="158"/>
    </location>
</feature>
<accession>A0A2N5Y2S1</accession>
<dbReference type="OrthoDB" id="9804926at2"/>
<evidence type="ECO:0000259" key="4">
    <source>
        <dbReference type="Pfam" id="PF04586"/>
    </source>
</evidence>
<dbReference type="Pfam" id="PF04586">
    <property type="entry name" value="Peptidase_S78"/>
    <property type="match status" value="1"/>
</dbReference>
<dbReference type="GO" id="GO:0006508">
    <property type="term" value="P:proteolysis"/>
    <property type="evidence" value="ECO:0007669"/>
    <property type="project" value="UniProtKB-KW"/>
</dbReference>
<name>A0A2N5Y2S1_9GAMM</name>
<dbReference type="EMBL" id="PKLZ01000007">
    <property type="protein sequence ID" value="PLW82659.1"/>
    <property type="molecule type" value="Genomic_DNA"/>
</dbReference>
<keyword evidence="1" id="KW-1188">Viral release from host cell</keyword>
<evidence type="ECO:0000313" key="5">
    <source>
        <dbReference type="EMBL" id="PLW82659.1"/>
    </source>
</evidence>
<dbReference type="InterPro" id="IPR006433">
    <property type="entry name" value="Prohead_protease"/>
</dbReference>
<organism evidence="5 6">
    <name type="scientific">Kineobactrum sediminis</name>
    <dbReference type="NCBI Taxonomy" id="1905677"/>
    <lineage>
        <taxon>Bacteria</taxon>
        <taxon>Pseudomonadati</taxon>
        <taxon>Pseudomonadota</taxon>
        <taxon>Gammaproteobacteria</taxon>
        <taxon>Cellvibrionales</taxon>
        <taxon>Halieaceae</taxon>
        <taxon>Kineobactrum</taxon>
    </lineage>
</organism>
<gene>
    <name evidence="5" type="ORF">CWI75_08730</name>
</gene>